<evidence type="ECO:0000313" key="2">
    <source>
        <dbReference type="Proteomes" id="UP001062846"/>
    </source>
</evidence>
<reference evidence="1" key="1">
    <citation type="submission" date="2022-02" db="EMBL/GenBank/DDBJ databases">
        <title>Plant Genome Project.</title>
        <authorList>
            <person name="Zhang R.-G."/>
        </authorList>
    </citation>
    <scope>NUCLEOTIDE SEQUENCE</scope>
    <source>
        <strain evidence="1">AT1</strain>
    </source>
</reference>
<organism evidence="1 2">
    <name type="scientific">Rhododendron molle</name>
    <name type="common">Chinese azalea</name>
    <name type="synonym">Azalea mollis</name>
    <dbReference type="NCBI Taxonomy" id="49168"/>
    <lineage>
        <taxon>Eukaryota</taxon>
        <taxon>Viridiplantae</taxon>
        <taxon>Streptophyta</taxon>
        <taxon>Embryophyta</taxon>
        <taxon>Tracheophyta</taxon>
        <taxon>Spermatophyta</taxon>
        <taxon>Magnoliopsida</taxon>
        <taxon>eudicotyledons</taxon>
        <taxon>Gunneridae</taxon>
        <taxon>Pentapetalae</taxon>
        <taxon>asterids</taxon>
        <taxon>Ericales</taxon>
        <taxon>Ericaceae</taxon>
        <taxon>Ericoideae</taxon>
        <taxon>Rhodoreae</taxon>
        <taxon>Rhododendron</taxon>
    </lineage>
</organism>
<protein>
    <submittedName>
        <fullName evidence="1">Uncharacterized protein</fullName>
    </submittedName>
</protein>
<accession>A0ACC0LNJ1</accession>
<gene>
    <name evidence="1" type="ORF">RHMOL_Rhmol11G0045400</name>
</gene>
<comment type="caution">
    <text evidence="1">The sequence shown here is derived from an EMBL/GenBank/DDBJ whole genome shotgun (WGS) entry which is preliminary data.</text>
</comment>
<dbReference type="Proteomes" id="UP001062846">
    <property type="component" value="Chromosome 11"/>
</dbReference>
<keyword evidence="2" id="KW-1185">Reference proteome</keyword>
<evidence type="ECO:0000313" key="1">
    <source>
        <dbReference type="EMBL" id="KAI8530291.1"/>
    </source>
</evidence>
<name>A0ACC0LNJ1_RHOML</name>
<dbReference type="EMBL" id="CM046398">
    <property type="protein sequence ID" value="KAI8530291.1"/>
    <property type="molecule type" value="Genomic_DNA"/>
</dbReference>
<sequence>MNTLASCSCHHSWAGSLHTSRFIFKAYLYISGRDSSYSHAYSMCVCNCCSSYSMSTFNHTICPYMTSAASVIALSTSP</sequence>
<proteinExistence type="predicted"/>